<evidence type="ECO:0008006" key="3">
    <source>
        <dbReference type="Google" id="ProtNLM"/>
    </source>
</evidence>
<dbReference type="Proteomes" id="UP000015104">
    <property type="component" value="Unassembled WGS sequence"/>
</dbReference>
<dbReference type="EMBL" id="CAEY01000331">
    <property type="status" value="NOT_ANNOTATED_CDS"/>
    <property type="molecule type" value="Genomic_DNA"/>
</dbReference>
<dbReference type="EnsemblMetazoa" id="tetur17g00800.1">
    <property type="protein sequence ID" value="tetur17g00800.1"/>
    <property type="gene ID" value="tetur17g00800"/>
</dbReference>
<keyword evidence="2" id="KW-1185">Reference proteome</keyword>
<proteinExistence type="predicted"/>
<protein>
    <recommendedName>
        <fullName evidence="3">SWIM-type domain-containing protein</fullName>
    </recommendedName>
</protein>
<evidence type="ECO:0000313" key="1">
    <source>
        <dbReference type="EnsemblMetazoa" id="tetur17g00800.1"/>
    </source>
</evidence>
<accession>T1KPK5</accession>
<reference evidence="1" key="2">
    <citation type="submission" date="2015-06" db="UniProtKB">
        <authorList>
            <consortium name="EnsemblMetazoa"/>
        </authorList>
    </citation>
    <scope>IDENTIFICATION</scope>
</reference>
<name>T1KPK5_TETUR</name>
<evidence type="ECO:0000313" key="2">
    <source>
        <dbReference type="Proteomes" id="UP000015104"/>
    </source>
</evidence>
<sequence>MTTTYKSAKLPYASIKDASGGTEIENQLGCFAHDAYFICPDLINLSASFSNVFATPPFESENHLHTSKTEAPETPIILSRILVSEFSCQPLQNQDQEGAMNERLKSMFKYIDNVLQNTSLPGHADLLKIIAAILNRYHPRFISDRDNHLGNYIFDPENNLNAKRRDFVEASDEDLSEFPRLSLDELYRITLGTYQIPNIYSYINASIIDNEIPISVFRQPLKIPNLTTIDPILFRAKFISAHKSTGKYLTYILIDKCAHLLNKIIAYYCQCNSGMRTVGCCSHVACLIWYLSTGRHSSIRPPAANHSSSNAPT</sequence>
<organism evidence="1 2">
    <name type="scientific">Tetranychus urticae</name>
    <name type="common">Two-spotted spider mite</name>
    <dbReference type="NCBI Taxonomy" id="32264"/>
    <lineage>
        <taxon>Eukaryota</taxon>
        <taxon>Metazoa</taxon>
        <taxon>Ecdysozoa</taxon>
        <taxon>Arthropoda</taxon>
        <taxon>Chelicerata</taxon>
        <taxon>Arachnida</taxon>
        <taxon>Acari</taxon>
        <taxon>Acariformes</taxon>
        <taxon>Trombidiformes</taxon>
        <taxon>Prostigmata</taxon>
        <taxon>Eleutherengona</taxon>
        <taxon>Raphignathae</taxon>
        <taxon>Tetranychoidea</taxon>
        <taxon>Tetranychidae</taxon>
        <taxon>Tetranychus</taxon>
    </lineage>
</organism>
<dbReference type="AlphaFoldDB" id="T1KPK5"/>
<reference evidence="2" key="1">
    <citation type="submission" date="2011-08" db="EMBL/GenBank/DDBJ databases">
        <authorList>
            <person name="Rombauts S."/>
        </authorList>
    </citation>
    <scope>NUCLEOTIDE SEQUENCE</scope>
    <source>
        <strain evidence="2">London</strain>
    </source>
</reference>
<dbReference type="HOGENOM" id="CLU_889433_0_0_1"/>